<evidence type="ECO:0000256" key="4">
    <source>
        <dbReference type="ARBA" id="ARBA00022679"/>
    </source>
</evidence>
<feature type="transmembrane region" description="Helical" evidence="9">
    <location>
        <begin position="77"/>
        <end position="95"/>
    </location>
</feature>
<feature type="domain" description="Histidine kinase/HSP90-like ATPase" evidence="10">
    <location>
        <begin position="368"/>
        <end position="452"/>
    </location>
</feature>
<keyword evidence="7" id="KW-0067">ATP-binding</keyword>
<reference evidence="13" key="1">
    <citation type="journal article" date="2019" name="Int. J. Syst. Evol. Microbiol.">
        <title>The Global Catalogue of Microorganisms (GCM) 10K type strain sequencing project: providing services to taxonomists for standard genome sequencing and annotation.</title>
        <authorList>
            <consortium name="The Broad Institute Genomics Platform"/>
            <consortium name="The Broad Institute Genome Sequencing Center for Infectious Disease"/>
            <person name="Wu L."/>
            <person name="Ma J."/>
        </authorList>
    </citation>
    <scope>NUCLEOTIDE SEQUENCE [LARGE SCALE GENOMIC DNA]</scope>
    <source>
        <strain evidence="13">JCM 18302</strain>
    </source>
</reference>
<dbReference type="Pfam" id="PF02518">
    <property type="entry name" value="HATPase_c"/>
    <property type="match status" value="1"/>
</dbReference>
<feature type="transmembrane region" description="Helical" evidence="9">
    <location>
        <begin position="173"/>
        <end position="193"/>
    </location>
</feature>
<dbReference type="InterPro" id="IPR036890">
    <property type="entry name" value="HATPase_C_sf"/>
</dbReference>
<feature type="transmembrane region" description="Helical" evidence="9">
    <location>
        <begin position="131"/>
        <end position="158"/>
    </location>
</feature>
<dbReference type="Gene3D" id="3.30.565.10">
    <property type="entry name" value="Histidine kinase-like ATPase, C-terminal domain"/>
    <property type="match status" value="1"/>
</dbReference>
<dbReference type="InterPro" id="IPR011712">
    <property type="entry name" value="Sig_transdc_His_kin_sub3_dim/P"/>
</dbReference>
<feature type="transmembrane region" description="Helical" evidence="9">
    <location>
        <begin position="107"/>
        <end position="124"/>
    </location>
</feature>
<evidence type="ECO:0000259" key="10">
    <source>
        <dbReference type="Pfam" id="PF02518"/>
    </source>
</evidence>
<name>A0ABP9NMY8_9PSEU</name>
<dbReference type="PANTHER" id="PTHR24421:SF10">
    <property type="entry name" value="NITRATE_NITRITE SENSOR PROTEIN NARQ"/>
    <property type="match status" value="1"/>
</dbReference>
<comment type="catalytic activity">
    <reaction evidence="1">
        <text>ATP + protein L-histidine = ADP + protein N-phospho-L-histidine.</text>
        <dbReference type="EC" id="2.7.13.3"/>
    </reaction>
</comment>
<dbReference type="EMBL" id="BAABJO010000011">
    <property type="protein sequence ID" value="GAA5123032.1"/>
    <property type="molecule type" value="Genomic_DNA"/>
</dbReference>
<evidence type="ECO:0000256" key="1">
    <source>
        <dbReference type="ARBA" id="ARBA00000085"/>
    </source>
</evidence>
<evidence type="ECO:0000256" key="6">
    <source>
        <dbReference type="ARBA" id="ARBA00022777"/>
    </source>
</evidence>
<dbReference type="SUPFAM" id="SSF55874">
    <property type="entry name" value="ATPase domain of HSP90 chaperone/DNA topoisomerase II/histidine kinase"/>
    <property type="match status" value="1"/>
</dbReference>
<keyword evidence="9" id="KW-0472">Membrane</keyword>
<evidence type="ECO:0000256" key="5">
    <source>
        <dbReference type="ARBA" id="ARBA00022741"/>
    </source>
</evidence>
<feature type="domain" description="Signal transduction histidine kinase subgroup 3 dimerisation and phosphoacceptor" evidence="11">
    <location>
        <begin position="254"/>
        <end position="319"/>
    </location>
</feature>
<keyword evidence="6" id="KW-0418">Kinase</keyword>
<evidence type="ECO:0000256" key="9">
    <source>
        <dbReference type="SAM" id="Phobius"/>
    </source>
</evidence>
<keyword evidence="8" id="KW-0902">Two-component regulatory system</keyword>
<proteinExistence type="predicted"/>
<evidence type="ECO:0000256" key="3">
    <source>
        <dbReference type="ARBA" id="ARBA00022553"/>
    </source>
</evidence>
<keyword evidence="3" id="KW-0597">Phosphoprotein</keyword>
<dbReference type="Gene3D" id="1.20.5.1930">
    <property type="match status" value="1"/>
</dbReference>
<keyword evidence="13" id="KW-1185">Reference proteome</keyword>
<sequence>MASIRPRPVIAVPVIAVPVIAVPVIAVMGPGSRREAAGSSGEGRTGAYHLRSTRTRGRRVFNGRVKGRTGRERVEDALYVAGFLALGVLLYLVVPDVAIRWGDGPEPSAWTVLGLLAVAALGHTQRRVRPVLGLAVALAALLGMAQVAFVPLAVMMVIGDLLYCAVLYTSERLSWTVAGATAAVAGGAALVSLVAEGGRAAVLVILNLGLVLAVPVLWGREVRLHRGQAAAERERAEQAARMAELDRAAAVAAERARMARDLHDVIAGQLSGIAIQSEAALNLPDPDPAVLRRVLQSVRRDSVASLAEMRTMIGLLRADGAGDADPRTAPAGLDRLGALLESAVGTGLRIEVDDARGAADLPAAVDLAAFRIVQESLTNAAKHAPGSRVHLRLADHEGELVIEIENDLVPGAPPGGGTGTGLLGVHERAGAVGGTVAAGADGDRWRVRAILPVPAAAGASR</sequence>
<keyword evidence="4" id="KW-0808">Transferase</keyword>
<evidence type="ECO:0000256" key="2">
    <source>
        <dbReference type="ARBA" id="ARBA00012438"/>
    </source>
</evidence>
<organism evidence="12 13">
    <name type="scientific">Pseudonocardia adelaidensis</name>
    <dbReference type="NCBI Taxonomy" id="648754"/>
    <lineage>
        <taxon>Bacteria</taxon>
        <taxon>Bacillati</taxon>
        <taxon>Actinomycetota</taxon>
        <taxon>Actinomycetes</taxon>
        <taxon>Pseudonocardiales</taxon>
        <taxon>Pseudonocardiaceae</taxon>
        <taxon>Pseudonocardia</taxon>
    </lineage>
</organism>
<keyword evidence="9" id="KW-1133">Transmembrane helix</keyword>
<feature type="transmembrane region" description="Helical" evidence="9">
    <location>
        <begin position="6"/>
        <end position="27"/>
    </location>
</feature>
<dbReference type="EC" id="2.7.13.3" evidence="2"/>
<dbReference type="CDD" id="cd16917">
    <property type="entry name" value="HATPase_UhpB-NarQ-NarX-like"/>
    <property type="match status" value="1"/>
</dbReference>
<keyword evidence="5" id="KW-0547">Nucleotide-binding</keyword>
<dbReference type="InterPro" id="IPR003594">
    <property type="entry name" value="HATPase_dom"/>
</dbReference>
<evidence type="ECO:0000259" key="11">
    <source>
        <dbReference type="Pfam" id="PF07730"/>
    </source>
</evidence>
<feature type="transmembrane region" description="Helical" evidence="9">
    <location>
        <begin position="200"/>
        <end position="218"/>
    </location>
</feature>
<dbReference type="PANTHER" id="PTHR24421">
    <property type="entry name" value="NITRATE/NITRITE SENSOR PROTEIN NARX-RELATED"/>
    <property type="match status" value="1"/>
</dbReference>
<comment type="caution">
    <text evidence="12">The sequence shown here is derived from an EMBL/GenBank/DDBJ whole genome shotgun (WGS) entry which is preliminary data.</text>
</comment>
<keyword evidence="9" id="KW-0812">Transmembrane</keyword>
<evidence type="ECO:0000256" key="7">
    <source>
        <dbReference type="ARBA" id="ARBA00022840"/>
    </source>
</evidence>
<evidence type="ECO:0000313" key="13">
    <source>
        <dbReference type="Proteomes" id="UP001500804"/>
    </source>
</evidence>
<gene>
    <name evidence="12" type="ORF">GCM10023320_34230</name>
</gene>
<dbReference type="Proteomes" id="UP001500804">
    <property type="component" value="Unassembled WGS sequence"/>
</dbReference>
<dbReference type="InterPro" id="IPR050482">
    <property type="entry name" value="Sensor_HK_TwoCompSys"/>
</dbReference>
<evidence type="ECO:0000256" key="8">
    <source>
        <dbReference type="ARBA" id="ARBA00023012"/>
    </source>
</evidence>
<dbReference type="Pfam" id="PF07730">
    <property type="entry name" value="HisKA_3"/>
    <property type="match status" value="1"/>
</dbReference>
<protein>
    <recommendedName>
        <fullName evidence="2">histidine kinase</fullName>
        <ecNumber evidence="2">2.7.13.3</ecNumber>
    </recommendedName>
</protein>
<accession>A0ABP9NMY8</accession>
<evidence type="ECO:0000313" key="12">
    <source>
        <dbReference type="EMBL" id="GAA5123032.1"/>
    </source>
</evidence>